<feature type="transmembrane region" description="Helical" evidence="13">
    <location>
        <begin position="423"/>
        <end position="443"/>
    </location>
</feature>
<feature type="transmembrane region" description="Helical" evidence="13">
    <location>
        <begin position="485"/>
        <end position="503"/>
    </location>
</feature>
<dbReference type="InterPro" id="IPR028053">
    <property type="entry name" value="Membr_insert_YidC_N"/>
</dbReference>
<feature type="transmembrane region" description="Helical" evidence="13">
    <location>
        <begin position="7"/>
        <end position="25"/>
    </location>
</feature>
<evidence type="ECO:0000256" key="3">
    <source>
        <dbReference type="ARBA" id="ARBA00015325"/>
    </source>
</evidence>
<protein>
    <recommendedName>
        <fullName evidence="3 13">Membrane protein insertase YidC</fullName>
    </recommendedName>
    <alternativeName>
        <fullName evidence="12 13">Foldase YidC</fullName>
    </alternativeName>
    <alternativeName>
        <fullName evidence="11 13">Membrane integrase YidC</fullName>
    </alternativeName>
    <alternativeName>
        <fullName evidence="13">Membrane protein YidC</fullName>
    </alternativeName>
</protein>
<dbReference type="Proteomes" id="UP000011717">
    <property type="component" value="Unassembled WGS sequence"/>
</dbReference>
<dbReference type="NCBIfam" id="TIGR03593">
    <property type="entry name" value="yidC_nterm"/>
    <property type="match status" value="1"/>
</dbReference>
<keyword evidence="17" id="KW-1185">Reference proteome</keyword>
<dbReference type="PRINTS" id="PR00701">
    <property type="entry name" value="60KDINNERMP"/>
</dbReference>
<dbReference type="Pfam" id="PF02096">
    <property type="entry name" value="60KD_IMP"/>
    <property type="match status" value="1"/>
</dbReference>
<evidence type="ECO:0000256" key="4">
    <source>
        <dbReference type="ARBA" id="ARBA00022448"/>
    </source>
</evidence>
<feature type="transmembrane region" description="Helical" evidence="13">
    <location>
        <begin position="524"/>
        <end position="543"/>
    </location>
</feature>
<evidence type="ECO:0000256" key="12">
    <source>
        <dbReference type="ARBA" id="ARBA00033342"/>
    </source>
</evidence>
<comment type="function">
    <text evidence="13">Required for the insertion and/or proper folding and/or complex formation of integral membrane proteins into the membrane. Involved in integration of membrane proteins that insert both dependently and independently of the Sec translocase complex, as well as at least some lipoproteins. Aids folding of multispanning membrane proteins.</text>
</comment>
<evidence type="ECO:0000256" key="13">
    <source>
        <dbReference type="HAMAP-Rule" id="MF_01810"/>
    </source>
</evidence>
<evidence type="ECO:0000256" key="6">
    <source>
        <dbReference type="ARBA" id="ARBA00022692"/>
    </source>
</evidence>
<organism evidence="16 17">
    <name type="scientific">Pacificimonas flava</name>
    <dbReference type="NCBI Taxonomy" id="1234595"/>
    <lineage>
        <taxon>Bacteria</taxon>
        <taxon>Pseudomonadati</taxon>
        <taxon>Pseudomonadota</taxon>
        <taxon>Alphaproteobacteria</taxon>
        <taxon>Sphingomonadales</taxon>
        <taxon>Sphingosinicellaceae</taxon>
        <taxon>Pacificimonas</taxon>
    </lineage>
</organism>
<dbReference type="Pfam" id="PF14849">
    <property type="entry name" value="YidC_periplas"/>
    <property type="match status" value="1"/>
</dbReference>
<keyword evidence="8 13" id="KW-1133">Transmembrane helix</keyword>
<dbReference type="CDD" id="cd19961">
    <property type="entry name" value="EcYidC-like_peri"/>
    <property type="match status" value="1"/>
</dbReference>
<dbReference type="AlphaFoldDB" id="M2TM43"/>
<evidence type="ECO:0000256" key="11">
    <source>
        <dbReference type="ARBA" id="ARBA00033245"/>
    </source>
</evidence>
<dbReference type="InterPro" id="IPR038221">
    <property type="entry name" value="YidC_periplasmic_sf"/>
</dbReference>
<name>M2TM43_9SPHN</name>
<feature type="transmembrane region" description="Helical" evidence="13">
    <location>
        <begin position="352"/>
        <end position="379"/>
    </location>
</feature>
<dbReference type="GO" id="GO:0015031">
    <property type="term" value="P:protein transport"/>
    <property type="evidence" value="ECO:0007669"/>
    <property type="project" value="UniProtKB-KW"/>
</dbReference>
<dbReference type="InterPro" id="IPR028055">
    <property type="entry name" value="YidC/Oxa/ALB_C"/>
</dbReference>
<gene>
    <name evidence="13" type="primary">yidC</name>
    <name evidence="16" type="ORF">C725_1846</name>
</gene>
<keyword evidence="4 13" id="KW-0813">Transport</keyword>
<keyword evidence="6 13" id="KW-0812">Transmembrane</keyword>
<dbReference type="HAMAP" id="MF_01810">
    <property type="entry name" value="YidC_type1"/>
    <property type="match status" value="1"/>
</dbReference>
<evidence type="ECO:0000256" key="1">
    <source>
        <dbReference type="ARBA" id="ARBA00004429"/>
    </source>
</evidence>
<comment type="subcellular location">
    <subcellularLocation>
        <location evidence="1">Cell inner membrane</location>
        <topology evidence="1">Multi-pass membrane protein</topology>
    </subcellularLocation>
    <subcellularLocation>
        <location evidence="13">Cell membrane</location>
        <topology evidence="13">Multi-pass membrane protein</topology>
    </subcellularLocation>
</comment>
<evidence type="ECO:0000256" key="5">
    <source>
        <dbReference type="ARBA" id="ARBA00022475"/>
    </source>
</evidence>
<evidence type="ECO:0000256" key="7">
    <source>
        <dbReference type="ARBA" id="ARBA00022927"/>
    </source>
</evidence>
<dbReference type="EMBL" id="AMRV01000005">
    <property type="protein sequence ID" value="EMD82806.1"/>
    <property type="molecule type" value="Genomic_DNA"/>
</dbReference>
<keyword evidence="5 13" id="KW-1003">Cell membrane</keyword>
<keyword evidence="9 13" id="KW-0472">Membrane</keyword>
<dbReference type="NCBIfam" id="NF002353">
    <property type="entry name" value="PRK01318.1-4"/>
    <property type="match status" value="1"/>
</dbReference>
<dbReference type="InterPro" id="IPR047196">
    <property type="entry name" value="YidC_ALB_C"/>
</dbReference>
<proteinExistence type="inferred from homology"/>
<keyword evidence="10 13" id="KW-0143">Chaperone</keyword>
<keyword evidence="7 13" id="KW-0653">Protein transport</keyword>
<dbReference type="RefSeq" id="WP_008602124.1">
    <property type="nucleotide sequence ID" value="NZ_AMRV01000005.1"/>
</dbReference>
<dbReference type="InterPro" id="IPR019998">
    <property type="entry name" value="Membr_insert_YidC"/>
</dbReference>
<dbReference type="GO" id="GO:0032977">
    <property type="term" value="F:membrane insertase activity"/>
    <property type="evidence" value="ECO:0007669"/>
    <property type="project" value="InterPro"/>
</dbReference>
<evidence type="ECO:0000256" key="10">
    <source>
        <dbReference type="ARBA" id="ARBA00023186"/>
    </source>
</evidence>
<dbReference type="OrthoDB" id="9780552at2"/>
<dbReference type="InterPro" id="IPR001708">
    <property type="entry name" value="YidC/ALB3/OXA1/COX18"/>
</dbReference>
<dbReference type="PANTHER" id="PTHR12428:SF65">
    <property type="entry name" value="CYTOCHROME C OXIDASE ASSEMBLY PROTEIN COX18, MITOCHONDRIAL"/>
    <property type="match status" value="1"/>
</dbReference>
<sequence length="571" mass="63354">MSNENKNLLIAMVLSMAVLFGWTLISETFFPTSQEPSSTFVDGQQVALPDDEAGPGTDSVPAIRERTEVLVETPRVMIDAPALSGSINLTGARIDDLLLKRHHETLAADSDIRLFSPRGAPDAYFAQIGWTGEGDLPGQDTRWQASAETLTADSPLTLSWTNDAGVRFLIEIAVDDNYLFTVRQRIENRGTSAVVARPYGLIAREGTGPNQDSWTAHVGPISSSGGETNYDLGYDDLVDEGGRASADANDGWLGFTDTYWLSALIAPEGQSVNSAFRTGRTSDSFEATMQGEPLAVAPNSAQTSSLRIYAGAKEIGVLENYDDKVGINGLEGAVDWGWFRVIAKPIYHLLSWLYGFAGNFGVAIILLVVIIRIVLFPIANKQYESMAKMRRLQPKMKALQERHKDDKQRLQQEMMKLYREEKANPIAGCLPMLLQIPIFYALYKTLLLSIDIRHKPFVLWIKDLSAPDPLTPVNLFGFLPFDPPGFLAIGVLPILLGITMWLTMRMNPTPMDEVQKKVFGIMPWVFMFIMAPFAAGLQLYWTINNIFSIGQQWILLKKYPREPEPEAAKAK</sequence>
<dbReference type="GO" id="GO:0005886">
    <property type="term" value="C:plasma membrane"/>
    <property type="evidence" value="ECO:0007669"/>
    <property type="project" value="UniProtKB-SubCell"/>
</dbReference>
<evidence type="ECO:0000256" key="9">
    <source>
        <dbReference type="ARBA" id="ARBA00023136"/>
    </source>
</evidence>
<dbReference type="PRINTS" id="PR01900">
    <property type="entry name" value="YIDCPROTEIN"/>
</dbReference>
<dbReference type="NCBIfam" id="TIGR03592">
    <property type="entry name" value="yidC_oxa1_cterm"/>
    <property type="match status" value="1"/>
</dbReference>
<feature type="domain" description="Membrane insertase YidC/Oxa/ALB C-terminal" evidence="14">
    <location>
        <begin position="360"/>
        <end position="555"/>
    </location>
</feature>
<dbReference type="GO" id="GO:0051205">
    <property type="term" value="P:protein insertion into membrane"/>
    <property type="evidence" value="ECO:0007669"/>
    <property type="project" value="TreeGrafter"/>
</dbReference>
<reference evidence="16 17" key="1">
    <citation type="journal article" date="2013" name="Genome Announc.">
        <title>Draft Genome Sequence of Strain JLT2015T, Belonging to the Family Sphingomonadaceae of the Alphaproteobacteria.</title>
        <authorList>
            <person name="Tang K."/>
            <person name="Liu K."/>
            <person name="Li S."/>
            <person name="Jiao N."/>
        </authorList>
    </citation>
    <scope>NUCLEOTIDE SEQUENCE [LARGE SCALE GENOMIC DNA]</scope>
    <source>
        <strain evidence="16 17">JLT2015</strain>
    </source>
</reference>
<dbReference type="PATRIC" id="fig|1234595.3.peg.1849"/>
<dbReference type="PANTHER" id="PTHR12428">
    <property type="entry name" value="OXA1"/>
    <property type="match status" value="1"/>
</dbReference>
<comment type="subunit">
    <text evidence="13">Interacts with the Sec translocase complex via SecD. Specifically interacts with transmembrane segments of nascent integral membrane proteins during membrane integration.</text>
</comment>
<accession>M2TM43</accession>
<evidence type="ECO:0000256" key="8">
    <source>
        <dbReference type="ARBA" id="ARBA00022989"/>
    </source>
</evidence>
<dbReference type="Gene3D" id="2.70.98.90">
    <property type="match status" value="1"/>
</dbReference>
<evidence type="ECO:0000259" key="15">
    <source>
        <dbReference type="Pfam" id="PF14849"/>
    </source>
</evidence>
<comment type="similarity">
    <text evidence="2 13">Belongs to the OXA1/ALB3/YidC family. Type 1 subfamily.</text>
</comment>
<evidence type="ECO:0000256" key="2">
    <source>
        <dbReference type="ARBA" id="ARBA00010527"/>
    </source>
</evidence>
<dbReference type="CDD" id="cd20070">
    <property type="entry name" value="5TM_YidC_Alb3"/>
    <property type="match status" value="1"/>
</dbReference>
<comment type="caution">
    <text evidence="16">The sequence shown here is derived from an EMBL/GenBank/DDBJ whole genome shotgun (WGS) entry which is preliminary data.</text>
</comment>
<evidence type="ECO:0000313" key="17">
    <source>
        <dbReference type="Proteomes" id="UP000011717"/>
    </source>
</evidence>
<evidence type="ECO:0000259" key="14">
    <source>
        <dbReference type="Pfam" id="PF02096"/>
    </source>
</evidence>
<evidence type="ECO:0000313" key="16">
    <source>
        <dbReference type="EMBL" id="EMD82806.1"/>
    </source>
</evidence>
<feature type="domain" description="Membrane insertase YidC N-terminal" evidence="15">
    <location>
        <begin position="75"/>
        <end position="348"/>
    </location>
</feature>